<dbReference type="GO" id="GO:0004674">
    <property type="term" value="F:protein serine/threonine kinase activity"/>
    <property type="evidence" value="ECO:0007669"/>
    <property type="project" value="UniProtKB-KW"/>
</dbReference>
<keyword evidence="1" id="KW-0808">Transferase</keyword>
<comment type="caution">
    <text evidence="3">The sequence shown here is derived from an EMBL/GenBank/DDBJ whole genome shotgun (WGS) entry which is preliminary data.</text>
</comment>
<evidence type="ECO:0000259" key="2">
    <source>
        <dbReference type="Pfam" id="PF13581"/>
    </source>
</evidence>
<dbReference type="InterPro" id="IPR050267">
    <property type="entry name" value="Anti-sigma-factor_SerPK"/>
</dbReference>
<feature type="domain" description="Histidine kinase/HSP90-like ATPase" evidence="2">
    <location>
        <begin position="21"/>
        <end position="131"/>
    </location>
</feature>
<reference evidence="3 4" key="1">
    <citation type="submission" date="2019-06" db="EMBL/GenBank/DDBJ databases">
        <title>Description of Kitasatospora acidophila sp. nov. isolated from pine grove soil, and reclassification of Streptomyces novaecaesareae to Kitasatospora novaeceasareae comb. nov.</title>
        <authorList>
            <person name="Kim M.J."/>
        </authorList>
    </citation>
    <scope>NUCLEOTIDE SEQUENCE [LARGE SCALE GENOMIC DNA]</scope>
    <source>
        <strain evidence="3 4">MMS16-CNU292</strain>
    </source>
</reference>
<dbReference type="Proteomes" id="UP000319103">
    <property type="component" value="Unassembled WGS sequence"/>
</dbReference>
<dbReference type="CDD" id="cd16936">
    <property type="entry name" value="HATPase_RsbW-like"/>
    <property type="match status" value="1"/>
</dbReference>
<dbReference type="AlphaFoldDB" id="A0A540WG17"/>
<evidence type="ECO:0000313" key="4">
    <source>
        <dbReference type="Proteomes" id="UP000319103"/>
    </source>
</evidence>
<sequence length="145" mass="16104">MTSAAVAETSPDADAEWQDMPCRPESAALARRTVRARLNAWGLGQLSESAELLVTELISNAARHTGCQTIRLYTTFDGLVVRVAVRDSSRTMPVRIHTDRDAESGRGLHLVHRLSHRWGADLQPLGKVVWFELRRPGSKKPARLP</sequence>
<dbReference type="PANTHER" id="PTHR35526">
    <property type="entry name" value="ANTI-SIGMA-F FACTOR RSBW-RELATED"/>
    <property type="match status" value="1"/>
</dbReference>
<dbReference type="OrthoDB" id="3476350at2"/>
<dbReference type="GO" id="GO:0005524">
    <property type="term" value="F:ATP binding"/>
    <property type="evidence" value="ECO:0007669"/>
    <property type="project" value="UniProtKB-KW"/>
</dbReference>
<keyword evidence="1" id="KW-0418">Kinase</keyword>
<organism evidence="3 4">
    <name type="scientific">Kitasatospora acidiphila</name>
    <dbReference type="NCBI Taxonomy" id="2567942"/>
    <lineage>
        <taxon>Bacteria</taxon>
        <taxon>Bacillati</taxon>
        <taxon>Actinomycetota</taxon>
        <taxon>Actinomycetes</taxon>
        <taxon>Kitasatosporales</taxon>
        <taxon>Streptomycetaceae</taxon>
        <taxon>Kitasatospora</taxon>
    </lineage>
</organism>
<dbReference type="PANTHER" id="PTHR35526:SF3">
    <property type="entry name" value="ANTI-SIGMA-F FACTOR RSBW"/>
    <property type="match status" value="1"/>
</dbReference>
<evidence type="ECO:0000313" key="3">
    <source>
        <dbReference type="EMBL" id="TQF07966.1"/>
    </source>
</evidence>
<gene>
    <name evidence="3" type="ORF">E6W39_01155</name>
</gene>
<name>A0A540WG17_9ACTN</name>
<keyword evidence="4" id="KW-1185">Reference proteome</keyword>
<dbReference type="Gene3D" id="3.30.565.10">
    <property type="entry name" value="Histidine kinase-like ATPase, C-terminal domain"/>
    <property type="match status" value="1"/>
</dbReference>
<accession>A0A540WG17</accession>
<keyword evidence="1" id="KW-0723">Serine/threonine-protein kinase</keyword>
<evidence type="ECO:0000256" key="1">
    <source>
        <dbReference type="ARBA" id="ARBA00022527"/>
    </source>
</evidence>
<dbReference type="EMBL" id="VIGB01000002">
    <property type="protein sequence ID" value="TQF07966.1"/>
    <property type="molecule type" value="Genomic_DNA"/>
</dbReference>
<dbReference type="Pfam" id="PF13581">
    <property type="entry name" value="HATPase_c_2"/>
    <property type="match status" value="1"/>
</dbReference>
<protein>
    <submittedName>
        <fullName evidence="3">ATP-binding protein</fullName>
    </submittedName>
</protein>
<dbReference type="RefSeq" id="WP_141631830.1">
    <property type="nucleotide sequence ID" value="NZ_VIGB01000002.1"/>
</dbReference>
<keyword evidence="3" id="KW-0547">Nucleotide-binding</keyword>
<dbReference type="InterPro" id="IPR003594">
    <property type="entry name" value="HATPase_dom"/>
</dbReference>
<proteinExistence type="predicted"/>
<dbReference type="InterPro" id="IPR036890">
    <property type="entry name" value="HATPase_C_sf"/>
</dbReference>
<keyword evidence="3" id="KW-0067">ATP-binding</keyword>
<dbReference type="SUPFAM" id="SSF55874">
    <property type="entry name" value="ATPase domain of HSP90 chaperone/DNA topoisomerase II/histidine kinase"/>
    <property type="match status" value="1"/>
</dbReference>